<evidence type="ECO:0000313" key="2">
    <source>
        <dbReference type="EMBL" id="STX45406.1"/>
    </source>
</evidence>
<organism evidence="2 4">
    <name type="scientific">Legionella gratiana</name>
    <dbReference type="NCBI Taxonomy" id="45066"/>
    <lineage>
        <taxon>Bacteria</taxon>
        <taxon>Pseudomonadati</taxon>
        <taxon>Pseudomonadota</taxon>
        <taxon>Gammaproteobacteria</taxon>
        <taxon>Legionellales</taxon>
        <taxon>Legionellaceae</taxon>
        <taxon>Legionella</taxon>
    </lineage>
</organism>
<dbReference type="EMBL" id="UGOB01000001">
    <property type="protein sequence ID" value="STX45406.1"/>
    <property type="molecule type" value="Genomic_DNA"/>
</dbReference>
<dbReference type="Proteomes" id="UP000254476">
    <property type="component" value="Unassembled WGS sequence"/>
</dbReference>
<dbReference type="Proteomes" id="UP000054691">
    <property type="component" value="Unassembled WGS sequence"/>
</dbReference>
<dbReference type="RefSeq" id="WP_058500367.1">
    <property type="nucleotide sequence ID" value="NZ_CAAAHW010000023.1"/>
</dbReference>
<name>A0A378JDG8_9GAMM</name>
<evidence type="ECO:0000313" key="4">
    <source>
        <dbReference type="Proteomes" id="UP000254476"/>
    </source>
</evidence>
<accession>A0A378JDG8</accession>
<gene>
    <name evidence="1" type="ORF">Lgra_3382</name>
    <name evidence="2" type="ORF">NCTC12388_02135</name>
</gene>
<protein>
    <submittedName>
        <fullName evidence="2">Uncharacterized protein</fullName>
    </submittedName>
</protein>
<reference evidence="1 3" key="1">
    <citation type="submission" date="2015-11" db="EMBL/GenBank/DDBJ databases">
        <title>Genomic analysis of 38 Legionella species identifies large and diverse effector repertoires.</title>
        <authorList>
            <person name="Burstein D."/>
            <person name="Amaro F."/>
            <person name="Zusman T."/>
            <person name="Lifshitz Z."/>
            <person name="Cohen O."/>
            <person name="Gilbert J.A."/>
            <person name="Pupko T."/>
            <person name="Shuman H.A."/>
            <person name="Segal G."/>
        </authorList>
    </citation>
    <scope>NUCLEOTIDE SEQUENCE [LARGE SCALE GENOMIC DNA]</scope>
    <source>
        <strain evidence="1 3">Lyon 8420412</strain>
    </source>
</reference>
<proteinExistence type="predicted"/>
<evidence type="ECO:0000313" key="3">
    <source>
        <dbReference type="Proteomes" id="UP000054691"/>
    </source>
</evidence>
<keyword evidence="3" id="KW-1185">Reference proteome</keyword>
<sequence>MPTQMEQIREILTKIAFIKKSLFYYQNIVSIQNTEKRFFFEFNKEKLTLSPLQRVSYILDKLGLILKMINSSQLENKDQTLNKIKKRIEIFLSNLEGKQFLKLSPFDNPGLEKNYINIHNLLLSFLTNMLVQLCTDIRVNPESFKDDTDKLLGNLTNQYLSLINAPNKQNISEMKEGIDYFHKRIRKKKLRMHEELANNLLVDYVQFYKTELDKFNIEISRFVYIFTHKIVPKITISNKEKTKRDAIINEHFLLLLEYSSNFLLGLKEFSNKNLLKIESEEFDQIRQYHKNNRELKIKECLDFFLLRYTMIKIKLNEFEEWKLSILYLLNSIRNLYPEENNRLDHFIEQLGFFISDFKKLIDNIFVDYLHIQDTVHKEKYAYLLIISKRLIEIQLQMQILIKLKSEIFYIVCSIENLFSDKNFHNEKTLDYFKKFHASTPVPI</sequence>
<evidence type="ECO:0000313" key="1">
    <source>
        <dbReference type="EMBL" id="KTD05505.1"/>
    </source>
</evidence>
<reference evidence="2 4" key="2">
    <citation type="submission" date="2018-06" db="EMBL/GenBank/DDBJ databases">
        <authorList>
            <consortium name="Pathogen Informatics"/>
            <person name="Doyle S."/>
        </authorList>
    </citation>
    <scope>NUCLEOTIDE SEQUENCE [LARGE SCALE GENOMIC DNA]</scope>
    <source>
        <strain evidence="2 4">NCTC12388</strain>
    </source>
</reference>
<dbReference type="EMBL" id="LNYE01000030">
    <property type="protein sequence ID" value="KTD05505.1"/>
    <property type="molecule type" value="Genomic_DNA"/>
</dbReference>
<dbReference type="AlphaFoldDB" id="A0A378JDG8"/>